<keyword evidence="9" id="KW-1185">Reference proteome</keyword>
<keyword evidence="8" id="KW-0032">Aminotransferase</keyword>
<organism evidence="8 9">
    <name type="scientific">Gehongia tenuis</name>
    <dbReference type="NCBI Taxonomy" id="2763655"/>
    <lineage>
        <taxon>Bacteria</taxon>
        <taxon>Bacillati</taxon>
        <taxon>Bacillota</taxon>
        <taxon>Clostridia</taxon>
        <taxon>Christensenellales</taxon>
        <taxon>Christensenellaceae</taxon>
        <taxon>Gehongia</taxon>
    </lineage>
</organism>
<evidence type="ECO:0000256" key="1">
    <source>
        <dbReference type="ARBA" id="ARBA00001933"/>
    </source>
</evidence>
<sequence>MDIFEKCAGFTAAEEARQAGLYPYFHQIATKQHSEVIMDGHRTIMLGSNNYLGLTSDERVIEAAREGLRKFGAGCSGSRFLNGTLTLHVQLEEELADFFGKEDVVTFSTGFQANLGIISALCGMHDLIFMDRRDHASIFDAARLSFARQVKYDHNDMDDLKSKLAAADPRKGKLIVVDGVFSMEGDLADLPAIVKLAKQYGARVMVDDSHGVGTMGEHGRGVAEYFGLEKEVDVLMGTFSKSFASLGGFMATTHQVAEYVRHVSRPFIFSASMPPGNVAAALEALHILKAEPERVKRVNDNAAYMRRGFESLGIRAGESMAPIIPIVIGTNEATFKVTRDLLEAGVYVNPVVSPAVEEGGSLLRTSYMATHTRDQLDFALEAFGRVLG</sequence>
<name>A0A926HPN6_9FIRM</name>
<keyword evidence="5 6" id="KW-0663">Pyridoxal phosphate</keyword>
<dbReference type="RefSeq" id="WP_249314272.1">
    <property type="nucleotide sequence ID" value="NZ_JACRSR010000001.1"/>
</dbReference>
<proteinExistence type="inferred from homology"/>
<dbReference type="Proteomes" id="UP000623172">
    <property type="component" value="Unassembled WGS sequence"/>
</dbReference>
<dbReference type="PANTHER" id="PTHR13693">
    <property type="entry name" value="CLASS II AMINOTRANSFERASE/8-AMINO-7-OXONONANOATE SYNTHASE"/>
    <property type="match status" value="1"/>
</dbReference>
<evidence type="ECO:0000313" key="9">
    <source>
        <dbReference type="Proteomes" id="UP000623172"/>
    </source>
</evidence>
<comment type="similarity">
    <text evidence="6">Belongs to the class-II pyridoxal-phosphate-dependent aminotransferase family.</text>
</comment>
<dbReference type="Pfam" id="PF00155">
    <property type="entry name" value="Aminotran_1_2"/>
    <property type="match status" value="1"/>
</dbReference>
<accession>A0A926HPN6</accession>
<evidence type="ECO:0000256" key="2">
    <source>
        <dbReference type="ARBA" id="ARBA00002513"/>
    </source>
</evidence>
<keyword evidence="4" id="KW-0808">Transferase</keyword>
<protein>
    <submittedName>
        <fullName evidence="8">Pyridoxal phosphate-dependent aminotransferase family protein</fullName>
    </submittedName>
</protein>
<dbReference type="Gene3D" id="3.90.1150.10">
    <property type="entry name" value="Aspartate Aminotransferase, domain 1"/>
    <property type="match status" value="1"/>
</dbReference>
<dbReference type="InterPro" id="IPR050087">
    <property type="entry name" value="AON_synthase_class-II"/>
</dbReference>
<evidence type="ECO:0000256" key="4">
    <source>
        <dbReference type="ARBA" id="ARBA00022679"/>
    </source>
</evidence>
<comment type="function">
    <text evidence="2">Catalyzes the decarboxylative condensation of pimeloyl-[acyl-carrier protein] and L-alanine to produce 8-amino-7-oxononanoate (AON), [acyl-carrier protein], and carbon dioxide.</text>
</comment>
<gene>
    <name evidence="8" type="ORF">H8696_00760</name>
</gene>
<dbReference type="PANTHER" id="PTHR13693:SF3">
    <property type="entry name" value="LD36009P"/>
    <property type="match status" value="1"/>
</dbReference>
<evidence type="ECO:0000256" key="3">
    <source>
        <dbReference type="ARBA" id="ARBA00011738"/>
    </source>
</evidence>
<dbReference type="Gene3D" id="3.40.640.10">
    <property type="entry name" value="Type I PLP-dependent aspartate aminotransferase-like (Major domain)"/>
    <property type="match status" value="1"/>
</dbReference>
<evidence type="ECO:0000313" key="8">
    <source>
        <dbReference type="EMBL" id="MBC8530376.1"/>
    </source>
</evidence>
<comment type="cofactor">
    <cofactor evidence="1 6">
        <name>pyridoxal 5'-phosphate</name>
        <dbReference type="ChEBI" id="CHEBI:597326"/>
    </cofactor>
</comment>
<comment type="caution">
    <text evidence="8">The sequence shown here is derived from an EMBL/GenBank/DDBJ whole genome shotgun (WGS) entry which is preliminary data.</text>
</comment>
<dbReference type="InterPro" id="IPR004839">
    <property type="entry name" value="Aminotransferase_I/II_large"/>
</dbReference>
<dbReference type="GO" id="GO:0008483">
    <property type="term" value="F:transaminase activity"/>
    <property type="evidence" value="ECO:0007669"/>
    <property type="project" value="UniProtKB-KW"/>
</dbReference>
<dbReference type="InterPro" id="IPR001917">
    <property type="entry name" value="Aminotrans_II_pyridoxalP_BS"/>
</dbReference>
<evidence type="ECO:0000256" key="6">
    <source>
        <dbReference type="RuleBase" id="RU003693"/>
    </source>
</evidence>
<dbReference type="GO" id="GO:0030170">
    <property type="term" value="F:pyridoxal phosphate binding"/>
    <property type="evidence" value="ECO:0007669"/>
    <property type="project" value="InterPro"/>
</dbReference>
<dbReference type="CDD" id="cd06454">
    <property type="entry name" value="KBL_like"/>
    <property type="match status" value="1"/>
</dbReference>
<comment type="subunit">
    <text evidence="3">Homodimer.</text>
</comment>
<dbReference type="InterPro" id="IPR015424">
    <property type="entry name" value="PyrdxlP-dep_Trfase"/>
</dbReference>
<dbReference type="InterPro" id="IPR015422">
    <property type="entry name" value="PyrdxlP-dep_Trfase_small"/>
</dbReference>
<dbReference type="PROSITE" id="PS00599">
    <property type="entry name" value="AA_TRANSFER_CLASS_2"/>
    <property type="match status" value="1"/>
</dbReference>
<dbReference type="SUPFAM" id="SSF53383">
    <property type="entry name" value="PLP-dependent transferases"/>
    <property type="match status" value="1"/>
</dbReference>
<dbReference type="InterPro" id="IPR015421">
    <property type="entry name" value="PyrdxlP-dep_Trfase_major"/>
</dbReference>
<dbReference type="EMBL" id="JACRSR010000001">
    <property type="protein sequence ID" value="MBC8530376.1"/>
    <property type="molecule type" value="Genomic_DNA"/>
</dbReference>
<evidence type="ECO:0000256" key="5">
    <source>
        <dbReference type="ARBA" id="ARBA00022898"/>
    </source>
</evidence>
<dbReference type="AlphaFoldDB" id="A0A926HPN6"/>
<evidence type="ECO:0000259" key="7">
    <source>
        <dbReference type="Pfam" id="PF00155"/>
    </source>
</evidence>
<feature type="domain" description="Aminotransferase class I/classII large" evidence="7">
    <location>
        <begin position="44"/>
        <end position="383"/>
    </location>
</feature>
<reference evidence="8" key="1">
    <citation type="submission" date="2020-08" db="EMBL/GenBank/DDBJ databases">
        <title>Genome public.</title>
        <authorList>
            <person name="Liu C."/>
            <person name="Sun Q."/>
        </authorList>
    </citation>
    <scope>NUCLEOTIDE SEQUENCE</scope>
    <source>
        <strain evidence="8">NSJ-53</strain>
    </source>
</reference>